<dbReference type="InterPro" id="IPR021844">
    <property type="entry name" value="Integr_conj_element_PFL4704"/>
</dbReference>
<dbReference type="NCBIfam" id="TIGR03749">
    <property type="entry name" value="conj_TIGR03749"/>
    <property type="match status" value="1"/>
</dbReference>
<dbReference type="EMBL" id="UGOD01000006">
    <property type="protein sequence ID" value="STX81570.1"/>
    <property type="molecule type" value="Genomic_DNA"/>
</dbReference>
<dbReference type="Pfam" id="PF11920">
    <property type="entry name" value="DUF3438"/>
    <property type="match status" value="1"/>
</dbReference>
<dbReference type="RefSeq" id="WP_115332933.1">
    <property type="nucleotide sequence ID" value="NZ_CAAAHP010000008.1"/>
</dbReference>
<reference evidence="1 2" key="1">
    <citation type="submission" date="2018-06" db="EMBL/GenBank/DDBJ databases">
        <authorList>
            <consortium name="Pathogen Informatics"/>
            <person name="Doyle S."/>
        </authorList>
    </citation>
    <scope>NUCLEOTIDE SEQUENCE [LARGE SCALE GENOMIC DNA]</scope>
    <source>
        <strain evidence="1 2">NCTC13316</strain>
    </source>
</reference>
<dbReference type="AlphaFoldDB" id="A0A378KB60"/>
<dbReference type="OrthoDB" id="7064293at2"/>
<name>A0A378KB60_9GAMM</name>
<evidence type="ECO:0000313" key="2">
    <source>
        <dbReference type="Proteomes" id="UP000254794"/>
    </source>
</evidence>
<proteinExistence type="predicted"/>
<protein>
    <submittedName>
        <fullName evidence="1">Integrating conjugative element protein, PFL_4704 family</fullName>
    </submittedName>
</protein>
<organism evidence="1 2">
    <name type="scientific">Legionella busanensis</name>
    <dbReference type="NCBI Taxonomy" id="190655"/>
    <lineage>
        <taxon>Bacteria</taxon>
        <taxon>Pseudomonadati</taxon>
        <taxon>Pseudomonadota</taxon>
        <taxon>Gammaproteobacteria</taxon>
        <taxon>Legionellales</taxon>
        <taxon>Legionellaceae</taxon>
        <taxon>Legionella</taxon>
    </lineage>
</organism>
<dbReference type="Proteomes" id="UP000254794">
    <property type="component" value="Unassembled WGS sequence"/>
</dbReference>
<accession>A0A378KB60</accession>
<keyword evidence="2" id="KW-1185">Reference proteome</keyword>
<gene>
    <name evidence="1" type="ORF">NCTC13316_03443</name>
</gene>
<sequence>MNAKLLVILLGFLISFCVSALQTEHMLWEKAPLAIGLPLNEERVIRFPSPISIVDSELDEDLNVLKIDDALYIKARKPFHHKRLIVQLMPDGELLVLNLSANESALPVAPIEIMLSYNQEAPSQGTEEQTATSKQGLVGANEAMAGDIINPVSLTRFAIQSLYVPERLLYRLPGVVRVAMQTQKTVQLVYGASVSAHPLISWQANELYVTAVELKNDLTKTIVLDPRQLIGEWQTATFYPTNTLKPRAHHETTTVFLVSSRPFGDALKALKGYVR</sequence>
<evidence type="ECO:0000313" key="1">
    <source>
        <dbReference type="EMBL" id="STX81570.1"/>
    </source>
</evidence>